<evidence type="ECO:0000256" key="1">
    <source>
        <dbReference type="ARBA" id="ARBA00004651"/>
    </source>
</evidence>
<gene>
    <name evidence="9" type="ORF">DP120_00155</name>
</gene>
<comment type="caution">
    <text evidence="9">The sequence shown here is derived from an EMBL/GenBank/DDBJ whole genome shotgun (WGS) entry which is preliminary data.</text>
</comment>
<feature type="transmembrane region" description="Helical" evidence="7">
    <location>
        <begin position="93"/>
        <end position="119"/>
    </location>
</feature>
<accession>A0A365L5N6</accession>
<evidence type="ECO:0000256" key="4">
    <source>
        <dbReference type="ARBA" id="ARBA00022692"/>
    </source>
</evidence>
<evidence type="ECO:0000256" key="2">
    <source>
        <dbReference type="ARBA" id="ARBA00007400"/>
    </source>
</evidence>
<feature type="transmembrane region" description="Helical" evidence="7">
    <location>
        <begin position="332"/>
        <end position="355"/>
    </location>
</feature>
<feature type="transmembrane region" description="Helical" evidence="7">
    <location>
        <begin position="12"/>
        <end position="34"/>
    </location>
</feature>
<keyword evidence="4 7" id="KW-0812">Transmembrane</keyword>
<keyword evidence="10" id="KW-1185">Reference proteome</keyword>
<feature type="transmembrane region" description="Helical" evidence="7">
    <location>
        <begin position="267"/>
        <end position="286"/>
    </location>
</feature>
<evidence type="ECO:0000256" key="6">
    <source>
        <dbReference type="ARBA" id="ARBA00023136"/>
    </source>
</evidence>
<dbReference type="EMBL" id="QLZR01000001">
    <property type="protein sequence ID" value="RAZ80740.1"/>
    <property type="molecule type" value="Genomic_DNA"/>
</dbReference>
<dbReference type="AlphaFoldDB" id="A0A365L5N6"/>
<feature type="transmembrane region" description="Helical" evidence="7">
    <location>
        <begin position="228"/>
        <end position="247"/>
    </location>
</feature>
<protein>
    <submittedName>
        <fullName evidence="9">Acyltransferase</fullName>
    </submittedName>
</protein>
<keyword evidence="6 7" id="KW-0472">Membrane</keyword>
<evidence type="ECO:0000313" key="10">
    <source>
        <dbReference type="Proteomes" id="UP000251002"/>
    </source>
</evidence>
<evidence type="ECO:0000313" key="9">
    <source>
        <dbReference type="EMBL" id="RAZ80740.1"/>
    </source>
</evidence>
<organism evidence="9 10">
    <name type="scientific">Planococcus halotolerans</name>
    <dbReference type="NCBI Taxonomy" id="2233542"/>
    <lineage>
        <taxon>Bacteria</taxon>
        <taxon>Bacillati</taxon>
        <taxon>Bacillota</taxon>
        <taxon>Bacilli</taxon>
        <taxon>Bacillales</taxon>
        <taxon>Caryophanaceae</taxon>
        <taxon>Planococcus</taxon>
    </lineage>
</organism>
<dbReference type="PANTHER" id="PTHR40074">
    <property type="entry name" value="O-ACETYLTRANSFERASE WECH"/>
    <property type="match status" value="1"/>
</dbReference>
<feature type="domain" description="Acyltransferase 3" evidence="8">
    <location>
        <begin position="10"/>
        <end position="351"/>
    </location>
</feature>
<keyword evidence="3" id="KW-1003">Cell membrane</keyword>
<dbReference type="GO" id="GO:0016413">
    <property type="term" value="F:O-acetyltransferase activity"/>
    <property type="evidence" value="ECO:0007669"/>
    <property type="project" value="TreeGrafter"/>
</dbReference>
<dbReference type="PANTHER" id="PTHR40074:SF2">
    <property type="entry name" value="O-ACETYLTRANSFERASE WECH"/>
    <property type="match status" value="1"/>
</dbReference>
<feature type="transmembrane region" description="Helical" evidence="7">
    <location>
        <begin position="139"/>
        <end position="160"/>
    </location>
</feature>
<evidence type="ECO:0000259" key="8">
    <source>
        <dbReference type="Pfam" id="PF01757"/>
    </source>
</evidence>
<reference evidence="9 10" key="1">
    <citation type="submission" date="2018-06" db="EMBL/GenBank/DDBJ databases">
        <title>The draft genome sequences of strains SCU63 and S1.</title>
        <authorList>
            <person name="Gan L."/>
        </authorList>
    </citation>
    <scope>NUCLEOTIDE SEQUENCE [LARGE SCALE GENOMIC DNA]</scope>
    <source>
        <strain evidence="9 10">SCU63</strain>
    </source>
</reference>
<dbReference type="InterPro" id="IPR002656">
    <property type="entry name" value="Acyl_transf_3_dom"/>
</dbReference>
<keyword evidence="9" id="KW-0012">Acyltransferase</keyword>
<proteinExistence type="inferred from homology"/>
<dbReference type="Pfam" id="PF01757">
    <property type="entry name" value="Acyl_transf_3"/>
    <property type="match status" value="1"/>
</dbReference>
<comment type="subcellular location">
    <subcellularLocation>
        <location evidence="1">Cell membrane</location>
        <topology evidence="1">Multi-pass membrane protein</topology>
    </subcellularLocation>
</comment>
<dbReference type="RefSeq" id="WP_112221171.1">
    <property type="nucleotide sequence ID" value="NZ_CP196859.1"/>
</dbReference>
<feature type="transmembrane region" description="Helical" evidence="7">
    <location>
        <begin position="198"/>
        <end position="216"/>
    </location>
</feature>
<dbReference type="GO" id="GO:0009246">
    <property type="term" value="P:enterobacterial common antigen biosynthetic process"/>
    <property type="evidence" value="ECO:0007669"/>
    <property type="project" value="TreeGrafter"/>
</dbReference>
<feature type="transmembrane region" description="Helical" evidence="7">
    <location>
        <begin position="54"/>
        <end position="72"/>
    </location>
</feature>
<dbReference type="Proteomes" id="UP000251002">
    <property type="component" value="Unassembled WGS sequence"/>
</dbReference>
<evidence type="ECO:0000256" key="5">
    <source>
        <dbReference type="ARBA" id="ARBA00022989"/>
    </source>
</evidence>
<dbReference type="GO" id="GO:0005886">
    <property type="term" value="C:plasma membrane"/>
    <property type="evidence" value="ECO:0007669"/>
    <property type="project" value="UniProtKB-SubCell"/>
</dbReference>
<comment type="similarity">
    <text evidence="2">Belongs to the acyltransferase 3 family.</text>
</comment>
<evidence type="ECO:0000256" key="3">
    <source>
        <dbReference type="ARBA" id="ARBA00022475"/>
    </source>
</evidence>
<keyword evidence="9" id="KW-0808">Transferase</keyword>
<evidence type="ECO:0000256" key="7">
    <source>
        <dbReference type="SAM" id="Phobius"/>
    </source>
</evidence>
<feature type="transmembrane region" description="Helical" evidence="7">
    <location>
        <begin position="169"/>
        <end position="192"/>
    </location>
</feature>
<keyword evidence="5 7" id="KW-1133">Transmembrane helix</keyword>
<feature type="transmembrane region" description="Helical" evidence="7">
    <location>
        <begin position="298"/>
        <end position="320"/>
    </location>
</feature>
<sequence length="380" mass="44443">MQVNNRHLEEIQFARAIAIFAVLAVHSTSTGVGFTDHSSPAFLIYTFFNYAGKLGTPTFIFLSSFILFYTYYHRELTIDLFRKFYKKRLLFILVPYFVFSVFYFGIRSYLNTAVGVPFVPSEALVNFLKDLLTGNAYPHLYFVFVSVQLYLMFPLILYLFKRFAFIRRFAIPIGIVIQWTWVTANSEIFQIINKGSISLSYFMFYFFGAFLGVYYDKIAGWILNWRKSWPGLTVIFLAYLSMIFFYVRINYLTLTGQASFSSMLYEFAWSTHAFTAAASLFIFVHLMRLWKLPETKKFLTEIGTVSFGFYLIHPLFLLILRQLLPGGDPLIFHMWQLATMIITFFASWIIVRLFFEFVPHSWIVFGKGNKIFGYGKTQAQ</sequence>
<name>A0A365L5N6_9BACL</name>